<dbReference type="STRING" id="195883.A0A482WUC4"/>
<evidence type="ECO:0000313" key="1">
    <source>
        <dbReference type="EMBL" id="RZF37093.1"/>
    </source>
</evidence>
<name>A0A482WUC4_LAOST</name>
<organism evidence="1 2">
    <name type="scientific">Laodelphax striatellus</name>
    <name type="common">Small brown planthopper</name>
    <name type="synonym">Delphax striatella</name>
    <dbReference type="NCBI Taxonomy" id="195883"/>
    <lineage>
        <taxon>Eukaryota</taxon>
        <taxon>Metazoa</taxon>
        <taxon>Ecdysozoa</taxon>
        <taxon>Arthropoda</taxon>
        <taxon>Hexapoda</taxon>
        <taxon>Insecta</taxon>
        <taxon>Pterygota</taxon>
        <taxon>Neoptera</taxon>
        <taxon>Paraneoptera</taxon>
        <taxon>Hemiptera</taxon>
        <taxon>Auchenorrhyncha</taxon>
        <taxon>Fulgoroidea</taxon>
        <taxon>Delphacidae</taxon>
        <taxon>Criomorphinae</taxon>
        <taxon>Laodelphax</taxon>
    </lineage>
</organism>
<dbReference type="OrthoDB" id="10063988at2759"/>
<dbReference type="AlphaFoldDB" id="A0A482WUC4"/>
<sequence length="135" mass="14911">MYVGHNFPIASDGGPWMVDLKIIRLLCKVASKCQVWDKYVIPCESGFVQLVEGGEPVVNPAGTQICGGNERFSPPVVLFGDKGTATLIFHFYAISYPTTGAPFELPLRFLWLDLSAARRKRKAYSLNTCVCFGAY</sequence>
<evidence type="ECO:0000313" key="2">
    <source>
        <dbReference type="Proteomes" id="UP000291343"/>
    </source>
</evidence>
<keyword evidence="2" id="KW-1185">Reference proteome</keyword>
<gene>
    <name evidence="1" type="ORF">LSTR_LSTR016444</name>
</gene>
<dbReference type="InParanoid" id="A0A482WUC4"/>
<dbReference type="EMBL" id="QKKF02025295">
    <property type="protein sequence ID" value="RZF37093.1"/>
    <property type="molecule type" value="Genomic_DNA"/>
</dbReference>
<accession>A0A482WUC4</accession>
<proteinExistence type="predicted"/>
<comment type="caution">
    <text evidence="1">The sequence shown here is derived from an EMBL/GenBank/DDBJ whole genome shotgun (WGS) entry which is preliminary data.</text>
</comment>
<protein>
    <submittedName>
        <fullName evidence="1">Uncharacterized protein</fullName>
    </submittedName>
</protein>
<dbReference type="Proteomes" id="UP000291343">
    <property type="component" value="Unassembled WGS sequence"/>
</dbReference>
<reference evidence="1 2" key="1">
    <citation type="journal article" date="2017" name="Gigascience">
        <title>Genome sequence of the small brown planthopper, Laodelphax striatellus.</title>
        <authorList>
            <person name="Zhu J."/>
            <person name="Jiang F."/>
            <person name="Wang X."/>
            <person name="Yang P."/>
            <person name="Bao Y."/>
            <person name="Zhao W."/>
            <person name="Wang W."/>
            <person name="Lu H."/>
            <person name="Wang Q."/>
            <person name="Cui N."/>
            <person name="Li J."/>
            <person name="Chen X."/>
            <person name="Luo L."/>
            <person name="Yu J."/>
            <person name="Kang L."/>
            <person name="Cui F."/>
        </authorList>
    </citation>
    <scope>NUCLEOTIDE SEQUENCE [LARGE SCALE GENOMIC DNA]</scope>
    <source>
        <strain evidence="1">Lst14</strain>
    </source>
</reference>